<dbReference type="PANTHER" id="PTHR43791">
    <property type="entry name" value="PERMEASE-RELATED"/>
    <property type="match status" value="1"/>
</dbReference>
<dbReference type="Gene3D" id="1.20.1250.20">
    <property type="entry name" value="MFS general substrate transporter like domains"/>
    <property type="match status" value="1"/>
</dbReference>
<name>A0A9P4WVJ9_9PLEO</name>
<reference evidence="8" key="1">
    <citation type="submission" date="2019-04" db="EMBL/GenBank/DDBJ databases">
        <title>Sequencing of skin fungus with MAO and IRED activity.</title>
        <authorList>
            <person name="Marsaioli A.J."/>
            <person name="Bonatto J.M.C."/>
            <person name="Reis Junior O."/>
        </authorList>
    </citation>
    <scope>NUCLEOTIDE SEQUENCE</scope>
    <source>
        <strain evidence="8">28M1</strain>
    </source>
</reference>
<dbReference type="PANTHER" id="PTHR43791:SF49">
    <property type="entry name" value="TRANSPORTER, PUTATIVE (AFU_ORTHOLOGUE AFUA_4G04250)-RELATED"/>
    <property type="match status" value="1"/>
</dbReference>
<keyword evidence="5 6" id="KW-0472">Membrane</keyword>
<dbReference type="PROSITE" id="PS50850">
    <property type="entry name" value="MFS"/>
    <property type="match status" value="1"/>
</dbReference>
<protein>
    <recommendedName>
        <fullName evidence="7">Major facilitator superfamily (MFS) profile domain-containing protein</fullName>
    </recommendedName>
</protein>
<dbReference type="EMBL" id="SWKV01000014">
    <property type="protein sequence ID" value="KAF3042877.1"/>
    <property type="molecule type" value="Genomic_DNA"/>
</dbReference>
<gene>
    <name evidence="8" type="ORF">E8E12_002707</name>
</gene>
<accession>A0A9P4WVJ9</accession>
<evidence type="ECO:0000256" key="5">
    <source>
        <dbReference type="ARBA" id="ARBA00023136"/>
    </source>
</evidence>
<sequence>MATYGHPEKVSHKNLEEDPVMMEKALAPSEPVVDRFVGQEKSVVNRALLRKQDFRLIPICALMYLLAYLDRSNIGNAKVMNSETNHDLMSETGLTNDQYAIALMVFLIAYTIFEVPSNTFLKRVGPAKWFALLLCCWGAISMCLGATHDFAGLTAARFLLGAFEAGLAPGLAYYISFWYRADERSIRLAFIYSTATLADAFGGLVAYGISHLNQAAGLAGWRWLFILEGAPSVLFGVFIFFYLPDFPETARFLTTEEKELAILRMEHNGSKGSAAHMTWADAKEVLTDWRLYVHYINYFSKSSRFKRN</sequence>
<organism evidence="8 9">
    <name type="scientific">Didymella heteroderae</name>
    <dbReference type="NCBI Taxonomy" id="1769908"/>
    <lineage>
        <taxon>Eukaryota</taxon>
        <taxon>Fungi</taxon>
        <taxon>Dikarya</taxon>
        <taxon>Ascomycota</taxon>
        <taxon>Pezizomycotina</taxon>
        <taxon>Dothideomycetes</taxon>
        <taxon>Pleosporomycetidae</taxon>
        <taxon>Pleosporales</taxon>
        <taxon>Pleosporineae</taxon>
        <taxon>Didymellaceae</taxon>
        <taxon>Didymella</taxon>
    </lineage>
</organism>
<feature type="transmembrane region" description="Helical" evidence="6">
    <location>
        <begin position="99"/>
        <end position="117"/>
    </location>
</feature>
<keyword evidence="4 6" id="KW-1133">Transmembrane helix</keyword>
<dbReference type="SUPFAM" id="SSF103473">
    <property type="entry name" value="MFS general substrate transporter"/>
    <property type="match status" value="1"/>
</dbReference>
<feature type="transmembrane region" description="Helical" evidence="6">
    <location>
        <begin position="129"/>
        <end position="148"/>
    </location>
</feature>
<evidence type="ECO:0000259" key="7">
    <source>
        <dbReference type="PROSITE" id="PS50850"/>
    </source>
</evidence>
<feature type="transmembrane region" description="Helical" evidence="6">
    <location>
        <begin position="221"/>
        <end position="243"/>
    </location>
</feature>
<evidence type="ECO:0000256" key="1">
    <source>
        <dbReference type="ARBA" id="ARBA00004141"/>
    </source>
</evidence>
<feature type="transmembrane region" description="Helical" evidence="6">
    <location>
        <begin position="188"/>
        <end position="209"/>
    </location>
</feature>
<dbReference type="InterPro" id="IPR011701">
    <property type="entry name" value="MFS"/>
</dbReference>
<feature type="transmembrane region" description="Helical" evidence="6">
    <location>
        <begin position="154"/>
        <end position="176"/>
    </location>
</feature>
<dbReference type="GO" id="GO:0016020">
    <property type="term" value="C:membrane"/>
    <property type="evidence" value="ECO:0007669"/>
    <property type="project" value="UniProtKB-SubCell"/>
</dbReference>
<comment type="caution">
    <text evidence="8">The sequence shown here is derived from an EMBL/GenBank/DDBJ whole genome shotgun (WGS) entry which is preliminary data.</text>
</comment>
<evidence type="ECO:0000313" key="8">
    <source>
        <dbReference type="EMBL" id="KAF3042877.1"/>
    </source>
</evidence>
<evidence type="ECO:0000256" key="2">
    <source>
        <dbReference type="ARBA" id="ARBA00022448"/>
    </source>
</evidence>
<evidence type="ECO:0000256" key="3">
    <source>
        <dbReference type="ARBA" id="ARBA00022692"/>
    </source>
</evidence>
<dbReference type="GO" id="GO:0022857">
    <property type="term" value="F:transmembrane transporter activity"/>
    <property type="evidence" value="ECO:0007669"/>
    <property type="project" value="InterPro"/>
</dbReference>
<evidence type="ECO:0000313" key="9">
    <source>
        <dbReference type="Proteomes" id="UP000758155"/>
    </source>
</evidence>
<evidence type="ECO:0000256" key="4">
    <source>
        <dbReference type="ARBA" id="ARBA00022989"/>
    </source>
</evidence>
<keyword evidence="9" id="KW-1185">Reference proteome</keyword>
<dbReference type="Pfam" id="PF07690">
    <property type="entry name" value="MFS_1"/>
    <property type="match status" value="1"/>
</dbReference>
<dbReference type="AlphaFoldDB" id="A0A9P4WVJ9"/>
<dbReference type="InterPro" id="IPR036259">
    <property type="entry name" value="MFS_trans_sf"/>
</dbReference>
<dbReference type="FunFam" id="1.20.1250.20:FF:000057">
    <property type="entry name" value="MFS general substrate transporter"/>
    <property type="match status" value="1"/>
</dbReference>
<feature type="domain" description="Major facilitator superfamily (MFS) profile" evidence="7">
    <location>
        <begin position="56"/>
        <end position="308"/>
    </location>
</feature>
<keyword evidence="3 6" id="KW-0812">Transmembrane</keyword>
<dbReference type="InterPro" id="IPR020846">
    <property type="entry name" value="MFS_dom"/>
</dbReference>
<dbReference type="OrthoDB" id="3639251at2759"/>
<keyword evidence="2" id="KW-0813">Transport</keyword>
<dbReference type="Proteomes" id="UP000758155">
    <property type="component" value="Unassembled WGS sequence"/>
</dbReference>
<evidence type="ECO:0000256" key="6">
    <source>
        <dbReference type="SAM" id="Phobius"/>
    </source>
</evidence>
<proteinExistence type="predicted"/>
<comment type="subcellular location">
    <subcellularLocation>
        <location evidence="1">Membrane</location>
        <topology evidence="1">Multi-pass membrane protein</topology>
    </subcellularLocation>
</comment>